<organism evidence="1 2">
    <name type="scientific">Vararia minispora EC-137</name>
    <dbReference type="NCBI Taxonomy" id="1314806"/>
    <lineage>
        <taxon>Eukaryota</taxon>
        <taxon>Fungi</taxon>
        <taxon>Dikarya</taxon>
        <taxon>Basidiomycota</taxon>
        <taxon>Agaricomycotina</taxon>
        <taxon>Agaricomycetes</taxon>
        <taxon>Russulales</taxon>
        <taxon>Lachnocladiaceae</taxon>
        <taxon>Vararia</taxon>
    </lineage>
</organism>
<feature type="non-terminal residue" evidence="1">
    <location>
        <position position="183"/>
    </location>
</feature>
<reference evidence="1" key="1">
    <citation type="submission" date="2021-02" db="EMBL/GenBank/DDBJ databases">
        <authorList>
            <consortium name="DOE Joint Genome Institute"/>
            <person name="Ahrendt S."/>
            <person name="Looney B.P."/>
            <person name="Miyauchi S."/>
            <person name="Morin E."/>
            <person name="Drula E."/>
            <person name="Courty P.E."/>
            <person name="Chicoki N."/>
            <person name="Fauchery L."/>
            <person name="Kohler A."/>
            <person name="Kuo A."/>
            <person name="Labutti K."/>
            <person name="Pangilinan J."/>
            <person name="Lipzen A."/>
            <person name="Riley R."/>
            <person name="Andreopoulos W."/>
            <person name="He G."/>
            <person name="Johnson J."/>
            <person name="Barry K.W."/>
            <person name="Grigoriev I.V."/>
            <person name="Nagy L."/>
            <person name="Hibbett D."/>
            <person name="Henrissat B."/>
            <person name="Matheny P.B."/>
            <person name="Labbe J."/>
            <person name="Martin F."/>
        </authorList>
    </citation>
    <scope>NUCLEOTIDE SEQUENCE</scope>
    <source>
        <strain evidence="1">EC-137</strain>
    </source>
</reference>
<evidence type="ECO:0000313" key="1">
    <source>
        <dbReference type="EMBL" id="KAI0029606.1"/>
    </source>
</evidence>
<comment type="caution">
    <text evidence="1">The sequence shown here is derived from an EMBL/GenBank/DDBJ whole genome shotgun (WGS) entry which is preliminary data.</text>
</comment>
<protein>
    <submittedName>
        <fullName evidence="1">Uncharacterized protein</fullName>
    </submittedName>
</protein>
<dbReference type="Proteomes" id="UP000814128">
    <property type="component" value="Unassembled WGS sequence"/>
</dbReference>
<keyword evidence="2" id="KW-1185">Reference proteome</keyword>
<sequence length="183" mass="19643">QIGTEYTHMLLALDAVPFLHNVAANAATWLLLAGFVVLPGTFSTLSSLNVQSGTFEATVVHAVRNIPLFVIAFVLSGIGAGGMCWLWWRWSRNYVWLLSHIFVPGALNGLVGVFSTLAAVLGTQHAIFAPSAITTLAVTGATAVICGALAGWYTFVMLERVKREHEREVGKEGAGKRGEGYIK</sequence>
<reference evidence="1" key="2">
    <citation type="journal article" date="2022" name="New Phytol.">
        <title>Evolutionary transition to the ectomycorrhizal habit in the genomes of a hyperdiverse lineage of mushroom-forming fungi.</title>
        <authorList>
            <person name="Looney B."/>
            <person name="Miyauchi S."/>
            <person name="Morin E."/>
            <person name="Drula E."/>
            <person name="Courty P.E."/>
            <person name="Kohler A."/>
            <person name="Kuo A."/>
            <person name="LaButti K."/>
            <person name="Pangilinan J."/>
            <person name="Lipzen A."/>
            <person name="Riley R."/>
            <person name="Andreopoulos W."/>
            <person name="He G."/>
            <person name="Johnson J."/>
            <person name="Nolan M."/>
            <person name="Tritt A."/>
            <person name="Barry K.W."/>
            <person name="Grigoriev I.V."/>
            <person name="Nagy L.G."/>
            <person name="Hibbett D."/>
            <person name="Henrissat B."/>
            <person name="Matheny P.B."/>
            <person name="Labbe J."/>
            <person name="Martin F.M."/>
        </authorList>
    </citation>
    <scope>NUCLEOTIDE SEQUENCE</scope>
    <source>
        <strain evidence="1">EC-137</strain>
    </source>
</reference>
<feature type="non-terminal residue" evidence="1">
    <location>
        <position position="1"/>
    </location>
</feature>
<dbReference type="EMBL" id="MU273666">
    <property type="protein sequence ID" value="KAI0029606.1"/>
    <property type="molecule type" value="Genomic_DNA"/>
</dbReference>
<gene>
    <name evidence="1" type="ORF">K488DRAFT_27157</name>
</gene>
<accession>A0ACB8QCR7</accession>
<name>A0ACB8QCR7_9AGAM</name>
<evidence type="ECO:0000313" key="2">
    <source>
        <dbReference type="Proteomes" id="UP000814128"/>
    </source>
</evidence>
<proteinExistence type="predicted"/>